<evidence type="ECO:0000313" key="2">
    <source>
        <dbReference type="Proteomes" id="UP001235094"/>
    </source>
</evidence>
<gene>
    <name evidence="1" type="ORF">QOZ99_001786</name>
</gene>
<comment type="caution">
    <text evidence="1">The sequence shown here is derived from an EMBL/GenBank/DDBJ whole genome shotgun (WGS) entry which is preliminary data.</text>
</comment>
<dbReference type="Proteomes" id="UP001235094">
    <property type="component" value="Unassembled WGS sequence"/>
</dbReference>
<sequence>MDRAEHFYRFGMFSPAAMDRFARLWAWSTATEHPMTRHASLKRWGERRERIRRAVRAIIANA</sequence>
<protein>
    <submittedName>
        <fullName evidence="1">Uncharacterized protein</fullName>
    </submittedName>
</protein>
<dbReference type="RefSeq" id="WP_306889613.1">
    <property type="nucleotide sequence ID" value="NZ_JAUSVR010000004.1"/>
</dbReference>
<accession>A0ABU0LQN1</accession>
<name>A0ABU0LQN1_9HYPH</name>
<keyword evidence="2" id="KW-1185">Reference proteome</keyword>
<proteinExistence type="predicted"/>
<dbReference type="EMBL" id="JAUSVR010000004">
    <property type="protein sequence ID" value="MDQ0510898.1"/>
    <property type="molecule type" value="Genomic_DNA"/>
</dbReference>
<evidence type="ECO:0000313" key="1">
    <source>
        <dbReference type="EMBL" id="MDQ0510898.1"/>
    </source>
</evidence>
<organism evidence="1 2">
    <name type="scientific">Ancylobacter amanitiformis</name>
    <dbReference type="NCBI Taxonomy" id="217069"/>
    <lineage>
        <taxon>Bacteria</taxon>
        <taxon>Pseudomonadati</taxon>
        <taxon>Pseudomonadota</taxon>
        <taxon>Alphaproteobacteria</taxon>
        <taxon>Hyphomicrobiales</taxon>
        <taxon>Xanthobacteraceae</taxon>
        <taxon>Ancylobacter</taxon>
    </lineage>
</organism>
<reference evidence="1 2" key="1">
    <citation type="submission" date="2023-07" db="EMBL/GenBank/DDBJ databases">
        <title>Genomic Encyclopedia of Type Strains, Phase IV (KMG-IV): sequencing the most valuable type-strain genomes for metagenomic binning, comparative biology and taxonomic classification.</title>
        <authorList>
            <person name="Goeker M."/>
        </authorList>
    </citation>
    <scope>NUCLEOTIDE SEQUENCE [LARGE SCALE GENOMIC DNA]</scope>
    <source>
        <strain evidence="1 2">DSM 15561</strain>
    </source>
</reference>